<keyword evidence="3 11" id="KW-0479">Metal-binding</keyword>
<comment type="subunit">
    <text evidence="11">Homodimer.</text>
</comment>
<keyword evidence="7 11" id="KW-0520">NAD</keyword>
<dbReference type="Pfam" id="PF13685">
    <property type="entry name" value="Fe-ADH_2"/>
    <property type="match status" value="1"/>
</dbReference>
<gene>
    <name evidence="11" type="primary">egsA</name>
    <name evidence="16" type="ORF">ENL47_01515</name>
    <name evidence="15" type="ORF">ENM84_02235</name>
</gene>
<dbReference type="HAMAP" id="MF_00497_A">
    <property type="entry name" value="G1P_dehydrogenase_A"/>
    <property type="match status" value="1"/>
</dbReference>
<feature type="binding site" evidence="11 14">
    <location>
        <begin position="120"/>
        <end position="123"/>
    </location>
    <ligand>
        <name>NAD(+)</name>
        <dbReference type="ChEBI" id="CHEBI:57540"/>
    </ligand>
</feature>
<proteinExistence type="inferred from homology"/>
<evidence type="ECO:0000256" key="8">
    <source>
        <dbReference type="ARBA" id="ARBA00023098"/>
    </source>
</evidence>
<evidence type="ECO:0000256" key="3">
    <source>
        <dbReference type="ARBA" id="ARBA00022723"/>
    </source>
</evidence>
<dbReference type="GO" id="GO:0050492">
    <property type="term" value="F:glycerol-1-phosphate dehydrogenase [NAD(P)+] activity"/>
    <property type="evidence" value="ECO:0007669"/>
    <property type="project" value="UniProtKB-UniRule"/>
</dbReference>
<feature type="binding site" evidence="12">
    <location>
        <position position="172"/>
    </location>
    <ligand>
        <name>glycerol</name>
        <dbReference type="ChEBI" id="CHEBI:17754"/>
    </ligand>
</feature>
<feature type="binding site" evidence="11">
    <location>
        <position position="270"/>
    </location>
    <ligand>
        <name>Zn(2+)</name>
        <dbReference type="ChEBI" id="CHEBI:29105"/>
        <note>catalytic</note>
    </ligand>
</feature>
<evidence type="ECO:0000256" key="13">
    <source>
        <dbReference type="PIRSR" id="PIRSR000112-2"/>
    </source>
</evidence>
<evidence type="ECO:0000256" key="11">
    <source>
        <dbReference type="HAMAP-Rule" id="MF_00497"/>
    </source>
</evidence>
<dbReference type="PANTHER" id="PTHR43616">
    <property type="entry name" value="GLYCEROL DEHYDROGENASE"/>
    <property type="match status" value="1"/>
</dbReference>
<dbReference type="SUPFAM" id="SSF56796">
    <property type="entry name" value="Dehydroquinate synthase-like"/>
    <property type="match status" value="1"/>
</dbReference>
<evidence type="ECO:0000256" key="6">
    <source>
        <dbReference type="ARBA" id="ARBA00023002"/>
    </source>
</evidence>
<feature type="binding site" evidence="11 14">
    <location>
        <position position="129"/>
    </location>
    <ligand>
        <name>NAD(+)</name>
        <dbReference type="ChEBI" id="CHEBI:57540"/>
    </ligand>
</feature>
<feature type="binding site" evidence="12">
    <location>
        <position position="270"/>
    </location>
    <ligand>
        <name>glycerol</name>
        <dbReference type="ChEBI" id="CHEBI:17754"/>
    </ligand>
</feature>
<name>A0A7C5XJN2_9CREN</name>
<evidence type="ECO:0000256" key="1">
    <source>
        <dbReference type="ARBA" id="ARBA00022490"/>
    </source>
</evidence>
<dbReference type="EMBL" id="DRUB01000029">
    <property type="protein sequence ID" value="HHR95516.1"/>
    <property type="molecule type" value="Genomic_DNA"/>
</dbReference>
<keyword evidence="8 11" id="KW-0443">Lipid metabolism</keyword>
<comment type="cofactor">
    <cofactor evidence="11 12">
        <name>Zn(2+)</name>
        <dbReference type="ChEBI" id="CHEBI:29105"/>
    </cofactor>
    <text evidence="11 12">Binds 1 zinc ion per subunit.</text>
</comment>
<evidence type="ECO:0000256" key="2">
    <source>
        <dbReference type="ARBA" id="ARBA00022516"/>
    </source>
</evidence>
<comment type="pathway">
    <text evidence="11">Membrane lipid metabolism; glycerophospholipid metabolism.</text>
</comment>
<feature type="binding site" evidence="11 14">
    <location>
        <begin position="98"/>
        <end position="102"/>
    </location>
    <ligand>
        <name>NAD(+)</name>
        <dbReference type="ChEBI" id="CHEBI:57540"/>
    </ligand>
</feature>
<comment type="similarity">
    <text evidence="11">Belongs to the glycerol-1-phosphate dehydrogenase family.</text>
</comment>
<feature type="binding site" evidence="11">
    <location>
        <position position="258"/>
    </location>
    <ligand>
        <name>substrate</name>
    </ligand>
</feature>
<dbReference type="EMBL" id="DRZI01000088">
    <property type="protein sequence ID" value="HHP81464.1"/>
    <property type="molecule type" value="Genomic_DNA"/>
</dbReference>
<keyword evidence="5 11" id="KW-0521">NADP</keyword>
<dbReference type="Gene3D" id="1.20.1090.10">
    <property type="entry name" value="Dehydroquinate synthase-like - alpha domain"/>
    <property type="match status" value="1"/>
</dbReference>
<keyword evidence="10 11" id="KW-1208">Phospholipid metabolism</keyword>
<dbReference type="NCBIfam" id="NF002022">
    <property type="entry name" value="PRK00843.1"/>
    <property type="match status" value="1"/>
</dbReference>
<accession>A0A7C5XJN2</accession>
<feature type="binding site" evidence="11">
    <location>
        <position position="254"/>
    </location>
    <ligand>
        <name>Zn(2+)</name>
        <dbReference type="ChEBI" id="CHEBI:29105"/>
        <note>catalytic</note>
    </ligand>
</feature>
<dbReference type="PIRSF" id="PIRSF000112">
    <property type="entry name" value="Glycerol_dehydrogenase"/>
    <property type="match status" value="1"/>
</dbReference>
<evidence type="ECO:0000256" key="9">
    <source>
        <dbReference type="ARBA" id="ARBA00023209"/>
    </source>
</evidence>
<dbReference type="InterPro" id="IPR016205">
    <property type="entry name" value="Glycerol_DH"/>
</dbReference>
<feature type="binding site" evidence="11">
    <location>
        <position position="172"/>
    </location>
    <ligand>
        <name>substrate</name>
    </ligand>
</feature>
<dbReference type="GO" id="GO:0006650">
    <property type="term" value="P:glycerophospholipid metabolic process"/>
    <property type="evidence" value="ECO:0007669"/>
    <property type="project" value="UniProtKB-UniRule"/>
</dbReference>
<evidence type="ECO:0000256" key="5">
    <source>
        <dbReference type="ARBA" id="ARBA00022857"/>
    </source>
</evidence>
<dbReference type="GO" id="GO:0008654">
    <property type="term" value="P:phospholipid biosynthetic process"/>
    <property type="evidence" value="ECO:0007669"/>
    <property type="project" value="UniProtKB-KW"/>
</dbReference>
<evidence type="ECO:0000313" key="15">
    <source>
        <dbReference type="EMBL" id="HHP81464.1"/>
    </source>
</evidence>
<feature type="binding site" evidence="11">
    <location>
        <position position="125"/>
    </location>
    <ligand>
        <name>substrate</name>
    </ligand>
</feature>
<dbReference type="InterPro" id="IPR023002">
    <property type="entry name" value="G1P_dehydrogenase_arc"/>
</dbReference>
<feature type="binding site" evidence="11">
    <location>
        <position position="172"/>
    </location>
    <ligand>
        <name>Zn(2+)</name>
        <dbReference type="ChEBI" id="CHEBI:29105"/>
        <note>catalytic</note>
    </ligand>
</feature>
<keyword evidence="1 11" id="KW-0963">Cytoplasm</keyword>
<keyword evidence="6 11" id="KW-0560">Oxidoreductase</keyword>
<dbReference type="GO" id="GO:0046872">
    <property type="term" value="F:metal ion binding"/>
    <property type="evidence" value="ECO:0007669"/>
    <property type="project" value="UniProtKB-KW"/>
</dbReference>
<evidence type="ECO:0000256" key="4">
    <source>
        <dbReference type="ARBA" id="ARBA00022833"/>
    </source>
</evidence>
<dbReference type="EC" id="1.1.1.261" evidence="11"/>
<comment type="catalytic activity">
    <reaction evidence="11">
        <text>sn-glycerol 1-phosphate + NADP(+) = dihydroxyacetone phosphate + NADPH + H(+)</text>
        <dbReference type="Rhea" id="RHEA:21416"/>
        <dbReference type="ChEBI" id="CHEBI:15378"/>
        <dbReference type="ChEBI" id="CHEBI:57642"/>
        <dbReference type="ChEBI" id="CHEBI:57685"/>
        <dbReference type="ChEBI" id="CHEBI:57783"/>
        <dbReference type="ChEBI" id="CHEBI:58349"/>
        <dbReference type="EC" id="1.1.1.261"/>
    </reaction>
</comment>
<keyword evidence="4 11" id="KW-0862">Zinc</keyword>
<reference evidence="15" key="1">
    <citation type="journal article" date="2020" name="mSystems">
        <title>Genome- and Community-Level Interaction Insights into Carbon Utilization and Element Cycling Functions of Hydrothermarchaeota in Hydrothermal Sediment.</title>
        <authorList>
            <person name="Zhou Z."/>
            <person name="Liu Y."/>
            <person name="Xu W."/>
            <person name="Pan J."/>
            <person name="Luo Z.H."/>
            <person name="Li M."/>
        </authorList>
    </citation>
    <scope>NUCLEOTIDE SEQUENCE [LARGE SCALE GENOMIC DNA]</scope>
    <source>
        <strain evidence="16">SpSt-1</strain>
        <strain evidence="15">SpSt-1121</strain>
    </source>
</reference>
<organism evidence="15">
    <name type="scientific">Ignisphaera aggregans</name>
    <dbReference type="NCBI Taxonomy" id="334771"/>
    <lineage>
        <taxon>Archaea</taxon>
        <taxon>Thermoproteota</taxon>
        <taxon>Thermoprotei</taxon>
        <taxon>Desulfurococcales</taxon>
        <taxon>Desulfurococcaceae</taxon>
        <taxon>Ignisphaera</taxon>
    </lineage>
</organism>
<comment type="caution">
    <text evidence="15">The sequence shown here is derived from an EMBL/GenBank/DDBJ whole genome shotgun (WGS) entry which is preliminary data.</text>
</comment>
<dbReference type="PANTHER" id="PTHR43616:SF5">
    <property type="entry name" value="GLYCEROL DEHYDROGENASE 1"/>
    <property type="match status" value="1"/>
</dbReference>
<feature type="binding site" evidence="12">
    <location>
        <position position="254"/>
    </location>
    <ligand>
        <name>glycerol</name>
        <dbReference type="ChEBI" id="CHEBI:17754"/>
    </ligand>
</feature>
<dbReference type="UniPathway" id="UPA00940"/>
<evidence type="ECO:0000256" key="10">
    <source>
        <dbReference type="ARBA" id="ARBA00023264"/>
    </source>
</evidence>
<comment type="subcellular location">
    <subcellularLocation>
        <location evidence="11">Cytoplasm</location>
    </subcellularLocation>
</comment>
<dbReference type="GO" id="GO:0005737">
    <property type="term" value="C:cytoplasm"/>
    <property type="evidence" value="ECO:0007669"/>
    <property type="project" value="UniProtKB-SubCell"/>
</dbReference>
<dbReference type="InterPro" id="IPR032837">
    <property type="entry name" value="G1PDH"/>
</dbReference>
<evidence type="ECO:0000313" key="16">
    <source>
        <dbReference type="EMBL" id="HHR95516.1"/>
    </source>
</evidence>
<keyword evidence="2 11" id="KW-0444">Lipid biosynthesis</keyword>
<comment type="catalytic activity">
    <reaction evidence="11">
        <text>sn-glycerol 1-phosphate + NAD(+) = dihydroxyacetone phosphate + NADH + H(+)</text>
        <dbReference type="Rhea" id="RHEA:21412"/>
        <dbReference type="ChEBI" id="CHEBI:15378"/>
        <dbReference type="ChEBI" id="CHEBI:57540"/>
        <dbReference type="ChEBI" id="CHEBI:57642"/>
        <dbReference type="ChEBI" id="CHEBI:57685"/>
        <dbReference type="ChEBI" id="CHEBI:57945"/>
        <dbReference type="EC" id="1.1.1.261"/>
    </reaction>
</comment>
<sequence>MDSDIHQIDLPKRVIVGNDILSKVPSHITELNLGKKILIVSGYSSTKDYANAVKDYLVDDGLECWVTHVDKASIDEIDRVSNIAREVKAEILIGVGGGKAIDVAKYTALNNGVKFISIPTTPSHDGIASPFASIKGLERPISVKASTPILVIADVNVISKAPRRNIIAGCGDLIGKFSAVLDWKLAHRLKGEYYGEYAASLALLSAKHIVKYSEMFAARDIPIEAIRVLVEALISSGIAMAIAGSTRPASGSEHLIAHAIDVVANYPALHGEEVGIGSIVALYLHGRNWRKVRQILSSIGAPTKARDIGIGREQLVKALTIAHTIRPERYTILGEKGISSEAAEKIIQILELY</sequence>
<evidence type="ECO:0000256" key="7">
    <source>
        <dbReference type="ARBA" id="ARBA00023027"/>
    </source>
</evidence>
<evidence type="ECO:0000256" key="14">
    <source>
        <dbReference type="PIRSR" id="PIRSR000112-3"/>
    </source>
</evidence>
<evidence type="ECO:0000256" key="12">
    <source>
        <dbReference type="PIRSR" id="PIRSR000112-1"/>
    </source>
</evidence>
<keyword evidence="9 11" id="KW-0594">Phospholipid biosynthesis</keyword>
<dbReference type="CDD" id="cd08173">
    <property type="entry name" value="Gro1PDH"/>
    <property type="match status" value="1"/>
</dbReference>
<comment type="function">
    <text evidence="11">Catalyzes the NAD(P)H-dependent reduction of dihydroxyacetonephosphate (DHAP or glycerone phosphate) to glycerol 1-phosphate (G1P). The G1P thus generated is used as the glycerophosphate backbone of phospholipids in the cellular membranes of Archaea.</text>
</comment>
<feature type="binding site" evidence="13">
    <location>
        <position position="125"/>
    </location>
    <ligand>
        <name>glycerol</name>
        <dbReference type="ChEBI" id="CHEBI:17754"/>
    </ligand>
</feature>
<dbReference type="AlphaFoldDB" id="A0A7C5XJN2"/>
<dbReference type="Gene3D" id="3.40.50.1970">
    <property type="match status" value="1"/>
</dbReference>
<protein>
    <recommendedName>
        <fullName evidence="11">Glycerol-1-phosphate dehydrogenase [NAD(P)+]</fullName>
        <shortName evidence="11">G1P dehydrogenase</shortName>
        <shortName evidence="11">G1PDH</shortName>
        <ecNumber evidence="11">1.1.1.261</ecNumber>
    </recommendedName>
    <alternativeName>
        <fullName evidence="11">Enantiomeric glycerophosphate synthase</fullName>
    </alternativeName>
    <alternativeName>
        <fullName evidence="11">sn-glycerol-1-phosphate dehydrogenase</fullName>
    </alternativeName>
</protein>